<evidence type="ECO:0000313" key="2">
    <source>
        <dbReference type="Proteomes" id="UP000012153"/>
    </source>
</evidence>
<protein>
    <submittedName>
        <fullName evidence="1">Uncharacterized protein</fullName>
    </submittedName>
</protein>
<sequence>MIQTKNTFFRSKTRNWILNVDGSIQIKNNTIEWCKTFLIL</sequence>
<dbReference type="AlphaFoldDB" id="M6UC97"/>
<evidence type="ECO:0000313" key="1">
    <source>
        <dbReference type="EMBL" id="EMO42667.1"/>
    </source>
</evidence>
<name>M6UC97_9LEPT</name>
<dbReference type="Proteomes" id="UP000012153">
    <property type="component" value="Unassembled WGS sequence"/>
</dbReference>
<organism evidence="1 2">
    <name type="scientific">Leptospira noguchii serovar Autumnalis str. ZUN142</name>
    <dbReference type="NCBI Taxonomy" id="1085540"/>
    <lineage>
        <taxon>Bacteria</taxon>
        <taxon>Pseudomonadati</taxon>
        <taxon>Spirochaetota</taxon>
        <taxon>Spirochaetia</taxon>
        <taxon>Leptospirales</taxon>
        <taxon>Leptospiraceae</taxon>
        <taxon>Leptospira</taxon>
    </lineage>
</organism>
<gene>
    <name evidence="1" type="ORF">LEP1GSC186_0799</name>
</gene>
<dbReference type="EMBL" id="AHOP02000008">
    <property type="protein sequence ID" value="EMO42667.1"/>
    <property type="molecule type" value="Genomic_DNA"/>
</dbReference>
<reference evidence="1 2" key="1">
    <citation type="submission" date="2013-01" db="EMBL/GenBank/DDBJ databases">
        <authorList>
            <person name="Harkins D.M."/>
            <person name="Durkin A.S."/>
            <person name="Brinkac L.M."/>
            <person name="Haft D.H."/>
            <person name="Selengut J.D."/>
            <person name="Sanka R."/>
            <person name="DePew J."/>
            <person name="Purushe J."/>
            <person name="Matthias M.A."/>
            <person name="Vinetz J.M."/>
            <person name="Sutton G.G."/>
            <person name="Nierman W.C."/>
            <person name="Fouts D.E."/>
        </authorList>
    </citation>
    <scope>NUCLEOTIDE SEQUENCE [LARGE SCALE GENOMIC DNA]</scope>
    <source>
        <strain evidence="1 2">ZUN142</strain>
    </source>
</reference>
<comment type="caution">
    <text evidence="1">The sequence shown here is derived from an EMBL/GenBank/DDBJ whole genome shotgun (WGS) entry which is preliminary data.</text>
</comment>
<proteinExistence type="predicted"/>
<accession>M6UC97</accession>